<feature type="compositionally biased region" description="Low complexity" evidence="6">
    <location>
        <begin position="1"/>
        <end position="14"/>
    </location>
</feature>
<keyword evidence="5 7" id="KW-0472">Membrane</keyword>
<feature type="transmembrane region" description="Helical" evidence="7">
    <location>
        <begin position="107"/>
        <end position="129"/>
    </location>
</feature>
<evidence type="ECO:0000313" key="9">
    <source>
        <dbReference type="EMBL" id="TYR20477.1"/>
    </source>
</evidence>
<organism evidence="9 10">
    <name type="scientific">Corynebacterium urealyticum</name>
    <dbReference type="NCBI Taxonomy" id="43771"/>
    <lineage>
        <taxon>Bacteria</taxon>
        <taxon>Bacillati</taxon>
        <taxon>Actinomycetota</taxon>
        <taxon>Actinomycetes</taxon>
        <taxon>Mycobacteriales</taxon>
        <taxon>Corynebacteriaceae</taxon>
        <taxon>Corynebacterium</taxon>
    </lineage>
</organism>
<dbReference type="InterPro" id="IPR010432">
    <property type="entry name" value="RDD"/>
</dbReference>
<evidence type="ECO:0000256" key="2">
    <source>
        <dbReference type="ARBA" id="ARBA00022475"/>
    </source>
</evidence>
<dbReference type="GO" id="GO:0005886">
    <property type="term" value="C:plasma membrane"/>
    <property type="evidence" value="ECO:0007669"/>
    <property type="project" value="UniProtKB-SubCell"/>
</dbReference>
<evidence type="ECO:0000256" key="4">
    <source>
        <dbReference type="ARBA" id="ARBA00022989"/>
    </source>
</evidence>
<evidence type="ECO:0000256" key="7">
    <source>
        <dbReference type="SAM" id="Phobius"/>
    </source>
</evidence>
<evidence type="ECO:0000256" key="5">
    <source>
        <dbReference type="ARBA" id="ARBA00023136"/>
    </source>
</evidence>
<dbReference type="PANTHER" id="PTHR36115:SF4">
    <property type="entry name" value="MEMBRANE PROTEIN"/>
    <property type="match status" value="1"/>
</dbReference>
<name>A0A5D4FWM0_9CORY</name>
<feature type="transmembrane region" description="Helical" evidence="7">
    <location>
        <begin position="214"/>
        <end position="235"/>
    </location>
</feature>
<feature type="transmembrane region" description="Helical" evidence="7">
    <location>
        <begin position="149"/>
        <end position="167"/>
    </location>
</feature>
<feature type="domain" description="RDD" evidence="8">
    <location>
        <begin position="101"/>
        <end position="252"/>
    </location>
</feature>
<feature type="compositionally biased region" description="Low complexity" evidence="6">
    <location>
        <begin position="26"/>
        <end position="36"/>
    </location>
</feature>
<accession>A0A5D4FWM0</accession>
<evidence type="ECO:0000256" key="3">
    <source>
        <dbReference type="ARBA" id="ARBA00022692"/>
    </source>
</evidence>
<comment type="caution">
    <text evidence="9">The sequence shown here is derived from an EMBL/GenBank/DDBJ whole genome shotgun (WGS) entry which is preliminary data.</text>
</comment>
<evidence type="ECO:0000256" key="1">
    <source>
        <dbReference type="ARBA" id="ARBA00004651"/>
    </source>
</evidence>
<comment type="subcellular location">
    <subcellularLocation>
        <location evidence="1">Cell membrane</location>
        <topology evidence="1">Multi-pass membrane protein</topology>
    </subcellularLocation>
</comment>
<dbReference type="PANTHER" id="PTHR36115">
    <property type="entry name" value="PROLINE-RICH ANTIGEN HOMOLOG-RELATED"/>
    <property type="match status" value="1"/>
</dbReference>
<reference evidence="9 10" key="1">
    <citation type="submission" date="2019-08" db="EMBL/GenBank/DDBJ databases">
        <title>Draft genome of C. urealyticum strain VH4248.</title>
        <authorList>
            <person name="Navas J."/>
        </authorList>
    </citation>
    <scope>NUCLEOTIDE SEQUENCE [LARGE SCALE GENOMIC DNA]</scope>
    <source>
        <strain evidence="9 10">VH4248</strain>
    </source>
</reference>
<gene>
    <name evidence="9" type="ORF">FYJ87_05910</name>
</gene>
<keyword evidence="4 7" id="KW-1133">Transmembrane helix</keyword>
<evidence type="ECO:0000256" key="6">
    <source>
        <dbReference type="SAM" id="MobiDB-lite"/>
    </source>
</evidence>
<dbReference type="Proteomes" id="UP000324726">
    <property type="component" value="Unassembled WGS sequence"/>
</dbReference>
<protein>
    <submittedName>
        <fullName evidence="9">RDD family protein</fullName>
    </submittedName>
</protein>
<sequence>MTNPYDNNPYDGGTPDNGGYGGSTPNSGYNGAASGDGSYGSGYTQPDAGDAFNDSPASQGYGADSYGVPMGDERSATAGGFPNMPNYETAAGAAPLAPSRPGPWIRLLSLIIDGIVVSIASTPLYFGFTPANEVIDWFLNTANGIDADMPMGIGIASLLTFVLWFVYRAAMESSGMKGSLGKLITGQRVVNFEGGQLTFGQSLKRNSFYAIQGALNIIPILGFLLSIIYLIVYAVGISRDPYNQSHTDKWAKAYVVKAL</sequence>
<keyword evidence="3 7" id="KW-0812">Transmembrane</keyword>
<dbReference type="EMBL" id="VSZI01000001">
    <property type="protein sequence ID" value="TYR20477.1"/>
    <property type="molecule type" value="Genomic_DNA"/>
</dbReference>
<evidence type="ECO:0000313" key="10">
    <source>
        <dbReference type="Proteomes" id="UP000324726"/>
    </source>
</evidence>
<feature type="region of interest" description="Disordered" evidence="6">
    <location>
        <begin position="1"/>
        <end position="82"/>
    </location>
</feature>
<dbReference type="InterPro" id="IPR051791">
    <property type="entry name" value="Pra-immunoreactive"/>
</dbReference>
<dbReference type="AlphaFoldDB" id="A0A5D4FWM0"/>
<evidence type="ECO:0000259" key="8">
    <source>
        <dbReference type="Pfam" id="PF06271"/>
    </source>
</evidence>
<dbReference type="Pfam" id="PF06271">
    <property type="entry name" value="RDD"/>
    <property type="match status" value="1"/>
</dbReference>
<keyword evidence="2" id="KW-1003">Cell membrane</keyword>
<dbReference type="RefSeq" id="WP_148812331.1">
    <property type="nucleotide sequence ID" value="NZ_VSZI01000001.1"/>
</dbReference>
<proteinExistence type="predicted"/>